<evidence type="ECO:0000256" key="6">
    <source>
        <dbReference type="ARBA" id="ARBA00022490"/>
    </source>
</evidence>
<dbReference type="Pfam" id="PF10258">
    <property type="entry name" value="PHAX_RNA-bd"/>
    <property type="match status" value="1"/>
</dbReference>
<evidence type="ECO:0000259" key="11">
    <source>
        <dbReference type="Pfam" id="PF10258"/>
    </source>
</evidence>
<comment type="subcellular location">
    <subcellularLocation>
        <location evidence="2">Cytoplasm</location>
    </subcellularLocation>
    <subcellularLocation>
        <location evidence="1">Nucleus</location>
    </subcellularLocation>
</comment>
<dbReference type="Gene3D" id="1.10.10.1440">
    <property type="entry name" value="PHAX RNA-binding domain"/>
    <property type="match status" value="1"/>
</dbReference>
<evidence type="ECO:0000256" key="8">
    <source>
        <dbReference type="ARBA" id="ARBA00022927"/>
    </source>
</evidence>
<accession>A0A0N5AZ14</accession>
<feature type="domain" description="Phosphorylated adapter RNA export protein RNA-binding" evidence="11">
    <location>
        <begin position="98"/>
        <end position="166"/>
    </location>
</feature>
<keyword evidence="8" id="KW-0653">Protein transport</keyword>
<dbReference type="GO" id="GO:0015031">
    <property type="term" value="P:protein transport"/>
    <property type="evidence" value="ECO:0007669"/>
    <property type="project" value="UniProtKB-KW"/>
</dbReference>
<name>A0A0N5AZ14_9BILA</name>
<dbReference type="WBParaSite" id="SMUV_0001022901-mRNA-1">
    <property type="protein sequence ID" value="SMUV_0001022901-mRNA-1"/>
    <property type="gene ID" value="SMUV_0001022901"/>
</dbReference>
<dbReference type="AlphaFoldDB" id="A0A0N5AZ14"/>
<dbReference type="InterPro" id="IPR038092">
    <property type="entry name" value="PHAX_RNA-binding_sf"/>
</dbReference>
<evidence type="ECO:0000313" key="12">
    <source>
        <dbReference type="Proteomes" id="UP000046393"/>
    </source>
</evidence>
<dbReference type="GO" id="GO:0006408">
    <property type="term" value="P:snRNA export from nucleus"/>
    <property type="evidence" value="ECO:0007669"/>
    <property type="project" value="InterPro"/>
</dbReference>
<dbReference type="InterPro" id="IPR019385">
    <property type="entry name" value="PHAX_RNA-binding_domain"/>
</dbReference>
<protein>
    <recommendedName>
        <fullName evidence="4">Phosphorylated adapter RNA export protein</fullName>
    </recommendedName>
    <alternativeName>
        <fullName evidence="10">RNA U small nuclear RNA export adapter protein</fullName>
    </alternativeName>
</protein>
<dbReference type="InterPro" id="IPR039047">
    <property type="entry name" value="PHAX"/>
</dbReference>
<dbReference type="GO" id="GO:0005634">
    <property type="term" value="C:nucleus"/>
    <property type="evidence" value="ECO:0007669"/>
    <property type="project" value="UniProtKB-SubCell"/>
</dbReference>
<comment type="similarity">
    <text evidence="3">Belongs to the PHAX family.</text>
</comment>
<dbReference type="Proteomes" id="UP000046393">
    <property type="component" value="Unplaced"/>
</dbReference>
<evidence type="ECO:0000256" key="9">
    <source>
        <dbReference type="ARBA" id="ARBA00023242"/>
    </source>
</evidence>
<proteinExistence type="inferred from homology"/>
<evidence type="ECO:0000256" key="1">
    <source>
        <dbReference type="ARBA" id="ARBA00004123"/>
    </source>
</evidence>
<keyword evidence="5" id="KW-0813">Transport</keyword>
<evidence type="ECO:0000313" key="13">
    <source>
        <dbReference type="WBParaSite" id="SMUV_0001022901-mRNA-1"/>
    </source>
</evidence>
<evidence type="ECO:0000256" key="2">
    <source>
        <dbReference type="ARBA" id="ARBA00004496"/>
    </source>
</evidence>
<evidence type="ECO:0000256" key="5">
    <source>
        <dbReference type="ARBA" id="ARBA00022448"/>
    </source>
</evidence>
<dbReference type="PANTHER" id="PTHR13135">
    <property type="entry name" value="CYTOSOLIC RESINIFERATOXIN BINDING PROTEIN RBP-26"/>
    <property type="match status" value="1"/>
</dbReference>
<evidence type="ECO:0000256" key="3">
    <source>
        <dbReference type="ARBA" id="ARBA00006094"/>
    </source>
</evidence>
<reference evidence="13" key="1">
    <citation type="submission" date="2017-02" db="UniProtKB">
        <authorList>
            <consortium name="WormBaseParasite"/>
        </authorList>
    </citation>
    <scope>IDENTIFICATION</scope>
</reference>
<evidence type="ECO:0000256" key="10">
    <source>
        <dbReference type="ARBA" id="ARBA00030834"/>
    </source>
</evidence>
<organism evidence="12 13">
    <name type="scientific">Syphacia muris</name>
    <dbReference type="NCBI Taxonomy" id="451379"/>
    <lineage>
        <taxon>Eukaryota</taxon>
        <taxon>Metazoa</taxon>
        <taxon>Ecdysozoa</taxon>
        <taxon>Nematoda</taxon>
        <taxon>Chromadorea</taxon>
        <taxon>Rhabditida</taxon>
        <taxon>Spirurina</taxon>
        <taxon>Oxyuridomorpha</taxon>
        <taxon>Oxyuroidea</taxon>
        <taxon>Oxyuridae</taxon>
        <taxon>Syphacia</taxon>
    </lineage>
</organism>
<evidence type="ECO:0000256" key="7">
    <source>
        <dbReference type="ARBA" id="ARBA00022884"/>
    </source>
</evidence>
<dbReference type="PANTHER" id="PTHR13135:SF0">
    <property type="entry name" value="PHOSPHORYLATED ADAPTER RNA EXPORT PROTEIN"/>
    <property type="match status" value="1"/>
</dbReference>
<keyword evidence="12" id="KW-1185">Reference proteome</keyword>
<dbReference type="GO" id="GO:0003723">
    <property type="term" value="F:RNA binding"/>
    <property type="evidence" value="ECO:0007669"/>
    <property type="project" value="UniProtKB-KW"/>
</dbReference>
<sequence length="218" mass="24509">MWSSFLEEKALTENLSSRADISGTQVERGVESYEAPDFKSEHESVFCCVLRSSNRKRRLGKRPHNMLKEKIVSSNYSLESLMSAEFLEGLTIEQLGKEIAEAMGEFLLFCSVVKEIGEEHALKLFNEVRDIEAAGGMKVLDGSRRRTPGGVYMVLFKSDPDVSQEIKVGFVLFVFFLLKIRFCYNLPTAAAVLLSTEAPNEQKSETAEKTDFSMDTSH</sequence>
<keyword evidence="6" id="KW-0963">Cytoplasm</keyword>
<keyword evidence="7" id="KW-0694">RNA-binding</keyword>
<keyword evidence="9" id="KW-0539">Nucleus</keyword>
<dbReference type="GO" id="GO:0005737">
    <property type="term" value="C:cytoplasm"/>
    <property type="evidence" value="ECO:0007669"/>
    <property type="project" value="UniProtKB-SubCell"/>
</dbReference>
<evidence type="ECO:0000256" key="4">
    <source>
        <dbReference type="ARBA" id="ARBA00016856"/>
    </source>
</evidence>
<dbReference type="STRING" id="451379.A0A0N5AZ14"/>